<organism evidence="2 3">
    <name type="scientific">Dongia sedimenti</name>
    <dbReference type="NCBI Taxonomy" id="3064282"/>
    <lineage>
        <taxon>Bacteria</taxon>
        <taxon>Pseudomonadati</taxon>
        <taxon>Pseudomonadota</taxon>
        <taxon>Alphaproteobacteria</taxon>
        <taxon>Rhodospirillales</taxon>
        <taxon>Dongiaceae</taxon>
        <taxon>Dongia</taxon>
    </lineage>
</organism>
<evidence type="ECO:0000256" key="1">
    <source>
        <dbReference type="SAM" id="SignalP"/>
    </source>
</evidence>
<comment type="caution">
    <text evidence="2">The sequence shown here is derived from an EMBL/GenBank/DDBJ whole genome shotgun (WGS) entry which is preliminary data.</text>
</comment>
<name>A0ABU0YNC7_9PROT</name>
<dbReference type="Proteomes" id="UP001230156">
    <property type="component" value="Unassembled WGS sequence"/>
</dbReference>
<evidence type="ECO:0008006" key="4">
    <source>
        <dbReference type="Google" id="ProtNLM"/>
    </source>
</evidence>
<dbReference type="RefSeq" id="WP_379955603.1">
    <property type="nucleotide sequence ID" value="NZ_JAUYVI010000003.1"/>
</dbReference>
<feature type="chain" id="PRO_5045881682" description="Lipoprotein" evidence="1">
    <location>
        <begin position="27"/>
        <end position="97"/>
    </location>
</feature>
<reference evidence="3" key="1">
    <citation type="submission" date="2023-08" db="EMBL/GenBank/DDBJ databases">
        <title>Rhodospirillaceae gen. nov., a novel taxon isolated from the Yangtze River Yuezi River estuary sludge.</title>
        <authorList>
            <person name="Ruan L."/>
        </authorList>
    </citation>
    <scope>NUCLEOTIDE SEQUENCE [LARGE SCALE GENOMIC DNA]</scope>
    <source>
        <strain evidence="3">R-7</strain>
    </source>
</reference>
<keyword evidence="1" id="KW-0732">Signal</keyword>
<feature type="signal peptide" evidence="1">
    <location>
        <begin position="1"/>
        <end position="26"/>
    </location>
</feature>
<sequence>MKHLGWLAIGLLALAAAGCTSWDKYAAGQSQKYSGSPLFQMYEEWGTPVSRTRLLTGGRFYQFRKKATDCQASVWTNDLDIIVRMAVAGPGSCAAGW</sequence>
<gene>
    <name evidence="2" type="ORF">Q8A70_10805</name>
</gene>
<evidence type="ECO:0000313" key="3">
    <source>
        <dbReference type="Proteomes" id="UP001230156"/>
    </source>
</evidence>
<dbReference type="EMBL" id="JAUYVI010000003">
    <property type="protein sequence ID" value="MDQ7248158.1"/>
    <property type="molecule type" value="Genomic_DNA"/>
</dbReference>
<proteinExistence type="predicted"/>
<dbReference type="PROSITE" id="PS51257">
    <property type="entry name" value="PROKAR_LIPOPROTEIN"/>
    <property type="match status" value="1"/>
</dbReference>
<protein>
    <recommendedName>
        <fullName evidence="4">Lipoprotein</fullName>
    </recommendedName>
</protein>
<keyword evidence="3" id="KW-1185">Reference proteome</keyword>
<evidence type="ECO:0000313" key="2">
    <source>
        <dbReference type="EMBL" id="MDQ7248158.1"/>
    </source>
</evidence>
<accession>A0ABU0YNC7</accession>